<dbReference type="Proteomes" id="UP000008694">
    <property type="component" value="Unassembled WGS sequence"/>
</dbReference>
<evidence type="ECO:0000313" key="3">
    <source>
        <dbReference type="Proteomes" id="UP000008694"/>
    </source>
</evidence>
<dbReference type="EMBL" id="GL348718">
    <property type="protein sequence ID" value="EFH50548.1"/>
    <property type="molecule type" value="Genomic_DNA"/>
</dbReference>
<sequence>MKSEDNSELASKETEDVQNDCMCSDSESKRKRGSGLRSNKAHLPFQEKVTTVVYIFKQKRQRPAKSRTVCEEDELSYGRSDYDQQLV</sequence>
<keyword evidence="3" id="KW-1185">Reference proteome</keyword>
<feature type="compositionally biased region" description="Basic and acidic residues" evidence="1">
    <location>
        <begin position="1"/>
        <end position="15"/>
    </location>
</feature>
<accession>D7M4M8</accession>
<evidence type="ECO:0000256" key="1">
    <source>
        <dbReference type="SAM" id="MobiDB-lite"/>
    </source>
</evidence>
<gene>
    <name evidence="2" type="ORF">ARALYDRAFT_662457</name>
</gene>
<feature type="region of interest" description="Disordered" evidence="1">
    <location>
        <begin position="1"/>
        <end position="41"/>
    </location>
</feature>
<reference evidence="3" key="1">
    <citation type="journal article" date="2011" name="Nat. Genet.">
        <title>The Arabidopsis lyrata genome sequence and the basis of rapid genome size change.</title>
        <authorList>
            <person name="Hu T.T."/>
            <person name="Pattyn P."/>
            <person name="Bakker E.G."/>
            <person name="Cao J."/>
            <person name="Cheng J.-F."/>
            <person name="Clark R.M."/>
            <person name="Fahlgren N."/>
            <person name="Fawcett J.A."/>
            <person name="Grimwood J."/>
            <person name="Gundlach H."/>
            <person name="Haberer G."/>
            <person name="Hollister J.D."/>
            <person name="Ossowski S."/>
            <person name="Ottilar R.P."/>
            <person name="Salamov A.A."/>
            <person name="Schneeberger K."/>
            <person name="Spannagl M."/>
            <person name="Wang X."/>
            <person name="Yang L."/>
            <person name="Nasrallah M.E."/>
            <person name="Bergelson J."/>
            <person name="Carrington J.C."/>
            <person name="Gaut B.S."/>
            <person name="Schmutz J."/>
            <person name="Mayer K.F.X."/>
            <person name="Van de Peer Y."/>
            <person name="Grigoriev I.V."/>
            <person name="Nordborg M."/>
            <person name="Weigel D."/>
            <person name="Guo Y.-L."/>
        </authorList>
    </citation>
    <scope>NUCLEOTIDE SEQUENCE [LARGE SCALE GENOMIC DNA]</scope>
    <source>
        <strain evidence="3">cv. MN47</strain>
    </source>
</reference>
<feature type="region of interest" description="Disordered" evidence="1">
    <location>
        <begin position="60"/>
        <end position="87"/>
    </location>
</feature>
<dbReference type="Gramene" id="Al_scaffold_0006_2522">
    <property type="protein sequence ID" value="Al_scaffold_0006_2522"/>
    <property type="gene ID" value="Al_scaffold_0006_2522"/>
</dbReference>
<name>D7M4M8_ARALL</name>
<dbReference type="HOGENOM" id="CLU_2486399_0_0_1"/>
<dbReference type="AlphaFoldDB" id="D7M4M8"/>
<proteinExistence type="predicted"/>
<protein>
    <submittedName>
        <fullName evidence="2">Predicted protein</fullName>
    </submittedName>
</protein>
<evidence type="ECO:0000313" key="2">
    <source>
        <dbReference type="EMBL" id="EFH50548.1"/>
    </source>
</evidence>
<organism evidence="3">
    <name type="scientific">Arabidopsis lyrata subsp. lyrata</name>
    <name type="common">Lyre-leaved rock-cress</name>
    <dbReference type="NCBI Taxonomy" id="81972"/>
    <lineage>
        <taxon>Eukaryota</taxon>
        <taxon>Viridiplantae</taxon>
        <taxon>Streptophyta</taxon>
        <taxon>Embryophyta</taxon>
        <taxon>Tracheophyta</taxon>
        <taxon>Spermatophyta</taxon>
        <taxon>Magnoliopsida</taxon>
        <taxon>eudicotyledons</taxon>
        <taxon>Gunneridae</taxon>
        <taxon>Pentapetalae</taxon>
        <taxon>rosids</taxon>
        <taxon>malvids</taxon>
        <taxon>Brassicales</taxon>
        <taxon>Brassicaceae</taxon>
        <taxon>Camelineae</taxon>
        <taxon>Arabidopsis</taxon>
    </lineage>
</organism>